<dbReference type="EMBL" id="CP155571">
    <property type="protein sequence ID" value="XFO70937.1"/>
    <property type="molecule type" value="Genomic_DNA"/>
</dbReference>
<evidence type="ECO:0000313" key="2">
    <source>
        <dbReference type="EMBL" id="XFO70937.1"/>
    </source>
</evidence>
<dbReference type="InterPro" id="IPR027463">
    <property type="entry name" value="AcrB_DN_DC_subdom"/>
</dbReference>
<sequence length="257" mass="29186">MRHVNLTEWALNHKQFIYFFITLFFITGLFSYINLGRMEYPDFTIKQMVVNVAWPGATARQMEEQVAEKVERKLQDLPGLDYLKSYSTPGQTVIYVSLKDTVPQKELRARWVEARNLVNDIAGTLPAGVQPPQFNDRFDEIYGVVYALTGDGYTYEQMRERAEKIRRILLGVPSVKKIQLLGVQTEKIYIEIENSKMAQLGIDPSLIPATLQAQNPCLHPACWKQPPTICTCGLPECSKNWMISVIRPSKAMAGPSA</sequence>
<organism evidence="2 3">
    <name type="scientific">Sporomusa acidovorans (strain ATCC 49682 / DSM 3132 / Mol)</name>
    <dbReference type="NCBI Taxonomy" id="1123286"/>
    <lineage>
        <taxon>Bacteria</taxon>
        <taxon>Bacillati</taxon>
        <taxon>Bacillota</taxon>
        <taxon>Negativicutes</taxon>
        <taxon>Selenomonadales</taxon>
        <taxon>Sporomusaceae</taxon>
        <taxon>Sporomusa</taxon>
    </lineage>
</organism>
<feature type="transmembrane region" description="Helical" evidence="1">
    <location>
        <begin position="16"/>
        <end position="35"/>
    </location>
</feature>
<name>A0ABZ3IXY6_SPOA4</name>
<evidence type="ECO:0000256" key="1">
    <source>
        <dbReference type="SAM" id="Phobius"/>
    </source>
</evidence>
<dbReference type="Gene3D" id="3.30.2090.10">
    <property type="entry name" value="Multidrug efflux transporter AcrB TolC docking domain, DN and DC subdomains"/>
    <property type="match status" value="1"/>
</dbReference>
<keyword evidence="3" id="KW-1185">Reference proteome</keyword>
<keyword evidence="1" id="KW-0472">Membrane</keyword>
<dbReference type="PANTHER" id="PTHR32063">
    <property type="match status" value="1"/>
</dbReference>
<accession>A0ABZ3IXY6</accession>
<dbReference type="Gene3D" id="1.20.1640.10">
    <property type="entry name" value="Multidrug efflux transporter AcrB transmembrane domain"/>
    <property type="match status" value="1"/>
</dbReference>
<keyword evidence="1" id="KW-0812">Transmembrane</keyword>
<dbReference type="Gene3D" id="3.30.70.1430">
    <property type="entry name" value="Multidrug efflux transporter AcrB pore domain"/>
    <property type="match status" value="1"/>
</dbReference>
<dbReference type="Gene3D" id="3.30.70.1320">
    <property type="entry name" value="Multidrug efflux transporter AcrB pore domain like"/>
    <property type="match status" value="1"/>
</dbReference>
<dbReference type="Pfam" id="PF00873">
    <property type="entry name" value="ACR_tran"/>
    <property type="match status" value="1"/>
</dbReference>
<reference evidence="2" key="1">
    <citation type="submission" date="2024-05" db="EMBL/GenBank/DDBJ databases">
        <title>Isolation and characterization of Sporomusa carbonis sp. nov., a carboxydotrophic hydrogenogen in the genus of Sporomusa isolated from a charcoal burning pile.</title>
        <authorList>
            <person name="Boeer T."/>
            <person name="Rosenbaum F."/>
            <person name="Eysell L."/>
            <person name="Mueller V."/>
            <person name="Daniel R."/>
            <person name="Poehlein A."/>
        </authorList>
    </citation>
    <scope>NUCLEOTIDE SEQUENCE [LARGE SCALE GENOMIC DNA]</scope>
    <source>
        <strain evidence="2">DSM 3132</strain>
    </source>
</reference>
<gene>
    <name evidence="2" type="primary">swrC_2</name>
    <name evidence="2" type="ORF">SPACI_009370</name>
</gene>
<evidence type="ECO:0000313" key="3">
    <source>
        <dbReference type="Proteomes" id="UP000216052"/>
    </source>
</evidence>
<dbReference type="InterPro" id="IPR001036">
    <property type="entry name" value="Acrflvin-R"/>
</dbReference>
<proteinExistence type="predicted"/>
<protein>
    <submittedName>
        <fullName evidence="2">Swarming motility protein SwrC</fullName>
    </submittedName>
</protein>
<dbReference type="PANTHER" id="PTHR32063:SF18">
    <property type="entry name" value="CATION EFFLUX SYSTEM PROTEIN"/>
    <property type="match status" value="1"/>
</dbReference>
<keyword evidence="1" id="KW-1133">Transmembrane helix</keyword>
<dbReference type="Proteomes" id="UP000216052">
    <property type="component" value="Chromosome"/>
</dbReference>
<dbReference type="SUPFAM" id="SSF82693">
    <property type="entry name" value="Multidrug efflux transporter AcrB pore domain, PN1, PN2, PC1 and PC2 subdomains"/>
    <property type="match status" value="2"/>
</dbReference>